<accession>A0A1D2JFJ0</accession>
<dbReference type="PANTHER" id="PTHR35020">
    <property type="entry name" value="N-ACETYLGLUCOSAMINE-INDUCED PROTEIN 1"/>
    <property type="match status" value="1"/>
</dbReference>
<dbReference type="OrthoDB" id="498286at2759"/>
<evidence type="ECO:0000313" key="1">
    <source>
        <dbReference type="EMBL" id="ODH30380.1"/>
    </source>
</evidence>
<dbReference type="VEuPathDB" id="FungiDB:PADG_07103"/>
<dbReference type="Pfam" id="PF12239">
    <property type="entry name" value="DUF3605"/>
    <property type="match status" value="1"/>
</dbReference>
<dbReference type="AlphaFoldDB" id="A0A1D2JFJ0"/>
<sequence>MGDPQRLVNQASLPFNLTDVDRKVLSQTDDEFVFHDWADLKNIIAANNLEVFRRKPSDLLRYIAWTNDVKAQYGSITNYICKERLHWPLDPSKDPTSQCRNPIPFADPSDFKILRNDWPYGLTPDVTHLVVWLKNSIPVNAENGDLTSESRALIDRFIRQSFIARLEKLFPDAEDRVMWFKNWTALQSVRSVEHVHVLVRDVPDEIIVEWTGESRRS</sequence>
<dbReference type="EMBL" id="LZYO01000125">
    <property type="protein sequence ID" value="ODH30380.1"/>
    <property type="molecule type" value="Genomic_DNA"/>
</dbReference>
<organism evidence="1 2">
    <name type="scientific">Paracoccidioides brasiliensis</name>
    <dbReference type="NCBI Taxonomy" id="121759"/>
    <lineage>
        <taxon>Eukaryota</taxon>
        <taxon>Fungi</taxon>
        <taxon>Dikarya</taxon>
        <taxon>Ascomycota</taxon>
        <taxon>Pezizomycotina</taxon>
        <taxon>Eurotiomycetes</taxon>
        <taxon>Eurotiomycetidae</taxon>
        <taxon>Onygenales</taxon>
        <taxon>Ajellomycetaceae</taxon>
        <taxon>Paracoccidioides</taxon>
    </lineage>
</organism>
<dbReference type="PANTHER" id="PTHR35020:SF2">
    <property type="entry name" value="N-ACETYLGLUCOSAMINE-INDUCED PROTEIN 1"/>
    <property type="match status" value="1"/>
</dbReference>
<reference evidence="1 2" key="1">
    <citation type="submission" date="2016-06" db="EMBL/GenBank/DDBJ databases">
        <authorList>
            <person name="Kjaerup R.B."/>
            <person name="Dalgaard T.S."/>
            <person name="Juul-Madsen H.R."/>
        </authorList>
    </citation>
    <scope>NUCLEOTIDE SEQUENCE [LARGE SCALE GENOMIC DNA]</scope>
    <source>
        <strain evidence="1 2">Pb300</strain>
    </source>
</reference>
<evidence type="ECO:0000313" key="2">
    <source>
        <dbReference type="Proteomes" id="UP000242814"/>
    </source>
</evidence>
<dbReference type="OMA" id="YHDWEDL"/>
<name>A0A1D2JFJ0_PARBR</name>
<comment type="caution">
    <text evidence="1">The sequence shown here is derived from an EMBL/GenBank/DDBJ whole genome shotgun (WGS) entry which is preliminary data.</text>
</comment>
<dbReference type="GO" id="GO:0005737">
    <property type="term" value="C:cytoplasm"/>
    <property type="evidence" value="ECO:0007669"/>
    <property type="project" value="TreeGrafter"/>
</dbReference>
<protein>
    <submittedName>
        <fullName evidence="1">Uncharacterized protein</fullName>
    </submittedName>
</protein>
<gene>
    <name evidence="1" type="ORF">ACO22_03591</name>
</gene>
<proteinExistence type="predicted"/>
<dbReference type="GO" id="GO:0006044">
    <property type="term" value="P:N-acetylglucosamine metabolic process"/>
    <property type="evidence" value="ECO:0007669"/>
    <property type="project" value="TreeGrafter"/>
</dbReference>
<dbReference type="InterPro" id="IPR022036">
    <property type="entry name" value="DUF3605"/>
</dbReference>
<dbReference type="VEuPathDB" id="FungiDB:PABG_05175"/>
<dbReference type="Proteomes" id="UP000242814">
    <property type="component" value="Unassembled WGS sequence"/>
</dbReference>